<comment type="similarity">
    <text evidence="2 11 12">Belongs to the TonB-dependent receptor family.</text>
</comment>
<dbReference type="PROSITE" id="PS52016">
    <property type="entry name" value="TONB_DEPENDENT_REC_3"/>
    <property type="match status" value="1"/>
</dbReference>
<evidence type="ECO:0000256" key="4">
    <source>
        <dbReference type="ARBA" id="ARBA00022452"/>
    </source>
</evidence>
<evidence type="ECO:0000256" key="10">
    <source>
        <dbReference type="ARBA" id="ARBA00023237"/>
    </source>
</evidence>
<evidence type="ECO:0000256" key="3">
    <source>
        <dbReference type="ARBA" id="ARBA00022448"/>
    </source>
</evidence>
<proteinExistence type="inferred from homology"/>
<dbReference type="PANTHER" id="PTHR30069">
    <property type="entry name" value="TONB-DEPENDENT OUTER MEMBRANE RECEPTOR"/>
    <property type="match status" value="1"/>
</dbReference>
<keyword evidence="5 11" id="KW-0812">Transmembrane</keyword>
<evidence type="ECO:0000259" key="14">
    <source>
        <dbReference type="Pfam" id="PF00593"/>
    </source>
</evidence>
<dbReference type="InterPro" id="IPR037066">
    <property type="entry name" value="Plug_dom_sf"/>
</dbReference>
<feature type="domain" description="TonB-dependent receptor plug" evidence="15">
    <location>
        <begin position="70"/>
        <end position="183"/>
    </location>
</feature>
<evidence type="ECO:0000313" key="17">
    <source>
        <dbReference type="Proteomes" id="UP000252174"/>
    </source>
</evidence>
<evidence type="ECO:0000256" key="13">
    <source>
        <dbReference type="SAM" id="SignalP"/>
    </source>
</evidence>
<keyword evidence="8 11" id="KW-0472">Membrane</keyword>
<accession>A0A369AIJ3</accession>
<organism evidence="16 17">
    <name type="scientific">Extensimonas vulgaris</name>
    <dbReference type="NCBI Taxonomy" id="1031594"/>
    <lineage>
        <taxon>Bacteria</taxon>
        <taxon>Pseudomonadati</taxon>
        <taxon>Pseudomonadota</taxon>
        <taxon>Betaproteobacteria</taxon>
        <taxon>Burkholderiales</taxon>
        <taxon>Comamonadaceae</taxon>
        <taxon>Extensimonas</taxon>
    </lineage>
</organism>
<dbReference type="GO" id="GO:0015344">
    <property type="term" value="F:siderophore uptake transmembrane transporter activity"/>
    <property type="evidence" value="ECO:0007669"/>
    <property type="project" value="TreeGrafter"/>
</dbReference>
<dbReference type="InterPro" id="IPR012910">
    <property type="entry name" value="Plug_dom"/>
</dbReference>
<dbReference type="CDD" id="cd01347">
    <property type="entry name" value="ligand_gated_channel"/>
    <property type="match status" value="1"/>
</dbReference>
<evidence type="ECO:0000256" key="7">
    <source>
        <dbReference type="ARBA" id="ARBA00023077"/>
    </source>
</evidence>
<dbReference type="GO" id="GO:0044718">
    <property type="term" value="P:siderophore transmembrane transport"/>
    <property type="evidence" value="ECO:0007669"/>
    <property type="project" value="TreeGrafter"/>
</dbReference>
<dbReference type="GO" id="GO:0009279">
    <property type="term" value="C:cell outer membrane"/>
    <property type="evidence" value="ECO:0007669"/>
    <property type="project" value="UniProtKB-SubCell"/>
</dbReference>
<evidence type="ECO:0000256" key="5">
    <source>
        <dbReference type="ARBA" id="ARBA00022692"/>
    </source>
</evidence>
<keyword evidence="4 11" id="KW-1134">Transmembrane beta strand</keyword>
<keyword evidence="10 11" id="KW-0998">Cell outer membrane</keyword>
<keyword evidence="7 12" id="KW-0798">TonB box</keyword>
<evidence type="ECO:0000259" key="15">
    <source>
        <dbReference type="Pfam" id="PF07715"/>
    </source>
</evidence>
<dbReference type="Gene3D" id="2.40.170.20">
    <property type="entry name" value="TonB-dependent receptor, beta-barrel domain"/>
    <property type="match status" value="1"/>
</dbReference>
<evidence type="ECO:0000256" key="6">
    <source>
        <dbReference type="ARBA" id="ARBA00022729"/>
    </source>
</evidence>
<evidence type="ECO:0000256" key="1">
    <source>
        <dbReference type="ARBA" id="ARBA00004571"/>
    </source>
</evidence>
<gene>
    <name evidence="16" type="ORF">DFR45_10713</name>
</gene>
<keyword evidence="6 13" id="KW-0732">Signal</keyword>
<keyword evidence="9 16" id="KW-0675">Receptor</keyword>
<dbReference type="PANTHER" id="PTHR30069:SF29">
    <property type="entry name" value="HEMOGLOBIN AND HEMOGLOBIN-HAPTOGLOBIN-BINDING PROTEIN 1-RELATED"/>
    <property type="match status" value="1"/>
</dbReference>
<dbReference type="EMBL" id="QPJU01000007">
    <property type="protein sequence ID" value="RCX08933.1"/>
    <property type="molecule type" value="Genomic_DNA"/>
</dbReference>
<dbReference type="Pfam" id="PF07715">
    <property type="entry name" value="Plug"/>
    <property type="match status" value="1"/>
</dbReference>
<comment type="subcellular location">
    <subcellularLocation>
        <location evidence="1 11">Cell outer membrane</location>
        <topology evidence="1 11">Multi-pass membrane protein</topology>
    </subcellularLocation>
</comment>
<comment type="caution">
    <text evidence="16">The sequence shown here is derived from an EMBL/GenBank/DDBJ whole genome shotgun (WGS) entry which is preliminary data.</text>
</comment>
<evidence type="ECO:0000256" key="9">
    <source>
        <dbReference type="ARBA" id="ARBA00023170"/>
    </source>
</evidence>
<keyword evidence="17" id="KW-1185">Reference proteome</keyword>
<dbReference type="InterPro" id="IPR036942">
    <property type="entry name" value="Beta-barrel_TonB_sf"/>
</dbReference>
<name>A0A369AIJ3_9BURK</name>
<dbReference type="RefSeq" id="WP_114483656.1">
    <property type="nucleotide sequence ID" value="NZ_QPJU01000007.1"/>
</dbReference>
<feature type="domain" description="TonB-dependent receptor-like beta-barrel" evidence="14">
    <location>
        <begin position="254"/>
        <end position="695"/>
    </location>
</feature>
<reference evidence="16 17" key="1">
    <citation type="submission" date="2018-07" db="EMBL/GenBank/DDBJ databases">
        <title>Genomic Encyclopedia of Type Strains, Phase IV (KMG-IV): sequencing the most valuable type-strain genomes for metagenomic binning, comparative biology and taxonomic classification.</title>
        <authorList>
            <person name="Goeker M."/>
        </authorList>
    </citation>
    <scope>NUCLEOTIDE SEQUENCE [LARGE SCALE GENOMIC DNA]</scope>
    <source>
        <strain evidence="16 17">DSM 100911</strain>
    </source>
</reference>
<dbReference type="SUPFAM" id="SSF56935">
    <property type="entry name" value="Porins"/>
    <property type="match status" value="1"/>
</dbReference>
<dbReference type="Gene3D" id="2.170.130.10">
    <property type="entry name" value="TonB-dependent receptor, plug domain"/>
    <property type="match status" value="1"/>
</dbReference>
<evidence type="ECO:0000256" key="12">
    <source>
        <dbReference type="RuleBase" id="RU003357"/>
    </source>
</evidence>
<dbReference type="AlphaFoldDB" id="A0A369AIJ3"/>
<feature type="signal peptide" evidence="13">
    <location>
        <begin position="1"/>
        <end position="35"/>
    </location>
</feature>
<dbReference type="InterPro" id="IPR039426">
    <property type="entry name" value="TonB-dep_rcpt-like"/>
</dbReference>
<evidence type="ECO:0000313" key="16">
    <source>
        <dbReference type="EMBL" id="RCX08933.1"/>
    </source>
</evidence>
<feature type="chain" id="PRO_5016909444" evidence="13">
    <location>
        <begin position="36"/>
        <end position="738"/>
    </location>
</feature>
<protein>
    <submittedName>
        <fullName evidence="16">Outer membrane receptor for ferrienterochelin and colicin</fullName>
    </submittedName>
</protein>
<keyword evidence="3 11" id="KW-0813">Transport</keyword>
<dbReference type="InterPro" id="IPR000531">
    <property type="entry name" value="Beta-barrel_TonB"/>
</dbReference>
<dbReference type="Pfam" id="PF00593">
    <property type="entry name" value="TonB_dep_Rec_b-barrel"/>
    <property type="match status" value="1"/>
</dbReference>
<evidence type="ECO:0000256" key="11">
    <source>
        <dbReference type="PROSITE-ProRule" id="PRU01360"/>
    </source>
</evidence>
<evidence type="ECO:0000256" key="2">
    <source>
        <dbReference type="ARBA" id="ARBA00009810"/>
    </source>
</evidence>
<sequence length="738" mass="79585">MHTDQSFPYVQPVSVFARVGTACFIASLCAAPAFAQTTGAAQGATASSAPSPVAGQLEAVTVGASRGTQLEDMDISTTVIPREVIERAPETTVDQILNKIPGIFVPTQPSTQLHPTGQVLSIRGFGTSTNGLTLVLLDGIPVNDPYFRTVNWAQIPKSSIERIEIIRGGGATSLWGNMAMGGVINIVTRAPVAGEKRLEVGYGSFNTKTLDASVGFAPSDDLKIGLSFDGSDSDGYNATPQQYRNPAMVSTASQVSNFNAIARYTPSAASQYFVKLQASQTRENGLTYDIAHNHWDTYRLSFGGQSRLSDTSSLNASGWFQRSMMFTQNASNPSYSLASPQAGVPYVSQRENATYSSAGATVYLQTEYGPIKDIKVGLDLRRISTNDPLNLFSAAGYQGNLTSQAVHQFEGLFLQGTYRPEAIPLDVTLGLREDFWQANNASINGNYRGSAIANDLADTSFHRFDGRLGAKYYLGSAWDLRAAAYQNFSAPGLNQMYRSFVGGSNYTIPNTGLQPQTNLGYEFGVDFKRQDFDLALTYFHNKLKNYIDYSTVQTGCAAANNYCNTGVTSANTLKQYVNGGDATLRGFEVLGTWRALETLTLTGGFARTAAYLTSSKVASDPVFQQLGQVPLWSANLGATWQASPKLSFTLQVKAFPDYWNNTAHTQVNDGATLADLGVVYKHSKMVELYAFAQNIGDKSYYDQGLSYTPSGAVNTSASGTIPARGMPFNLTVGLRATF</sequence>
<dbReference type="OrthoDB" id="8732650at2"/>
<evidence type="ECO:0000256" key="8">
    <source>
        <dbReference type="ARBA" id="ARBA00023136"/>
    </source>
</evidence>
<dbReference type="Proteomes" id="UP000252174">
    <property type="component" value="Unassembled WGS sequence"/>
</dbReference>